<comment type="similarity">
    <text evidence="2">Belongs to the NADH:flavin oxidoreductase/NADH oxidase family.</text>
</comment>
<dbReference type="Proteomes" id="UP000282211">
    <property type="component" value="Unassembled WGS sequence"/>
</dbReference>
<dbReference type="InterPro" id="IPR001155">
    <property type="entry name" value="OxRdtase_FMN_N"/>
</dbReference>
<dbReference type="SUPFAM" id="SSF51395">
    <property type="entry name" value="FMN-linked oxidoreductases"/>
    <property type="match status" value="1"/>
</dbReference>
<dbReference type="PANTHER" id="PTHR22893">
    <property type="entry name" value="NADH OXIDOREDUCTASE-RELATED"/>
    <property type="match status" value="1"/>
</dbReference>
<feature type="domain" description="NADH:flavin oxidoreductase/NADH oxidase N-terminal" evidence="4">
    <location>
        <begin position="6"/>
        <end position="334"/>
    </location>
</feature>
<evidence type="ECO:0000313" key="6">
    <source>
        <dbReference type="Proteomes" id="UP000282211"/>
    </source>
</evidence>
<gene>
    <name evidence="5" type="ORF">DES40_1343</name>
</gene>
<evidence type="ECO:0000256" key="2">
    <source>
        <dbReference type="ARBA" id="ARBA00005979"/>
    </source>
</evidence>
<dbReference type="GO" id="GO:0016628">
    <property type="term" value="F:oxidoreductase activity, acting on the CH-CH group of donors, NAD or NADP as acceptor"/>
    <property type="evidence" value="ECO:0007669"/>
    <property type="project" value="UniProtKB-ARBA"/>
</dbReference>
<organism evidence="5 6">
    <name type="scientific">Litorimonas taeanensis</name>
    <dbReference type="NCBI Taxonomy" id="568099"/>
    <lineage>
        <taxon>Bacteria</taxon>
        <taxon>Pseudomonadati</taxon>
        <taxon>Pseudomonadota</taxon>
        <taxon>Alphaproteobacteria</taxon>
        <taxon>Maricaulales</taxon>
        <taxon>Robiginitomaculaceae</taxon>
    </lineage>
</organism>
<evidence type="ECO:0000259" key="4">
    <source>
        <dbReference type="Pfam" id="PF00724"/>
    </source>
</evidence>
<dbReference type="InParanoid" id="A0A420WLW3"/>
<evidence type="ECO:0000256" key="3">
    <source>
        <dbReference type="ARBA" id="ARBA00023002"/>
    </source>
</evidence>
<sequence length="366" mass="40445">MIDRSEIFNPVEMGEVTLSNRILMAPLTRNRSHSDGTPKQLARTYYHQRSSAGLIFTEATQISAMAKGYLDTPGIYTEKHIEEWRGITDAVHSGGGLIFCQLWHVGRISHSSLLPDGRAPLAPSAIQADTKTFTANGFEECSKPIAMTKEDINQTLRDYKIAAECARKAGFDGVEIHSANGYLLDQFLQDGTNNRDDEYGGSIENRLRLLNEVIDVVSSVWPKTRIGVRLSPLGQAGDISDSHAEATFAAAYKAISEAHLAYMHVVEQFGGDDQSGERALIKRLRKHFTGFYIANGGYDKDSACKVIESGHADAVTFGRLFISNPDLPERFRLNAKLNTPNEKTFYGGGVEGYTDYPFLNKEREAA</sequence>
<dbReference type="Gene3D" id="3.20.20.70">
    <property type="entry name" value="Aldolase class I"/>
    <property type="match status" value="1"/>
</dbReference>
<dbReference type="FunCoup" id="A0A420WLW3">
    <property type="interactions" value="293"/>
</dbReference>
<accession>A0A420WLW3</accession>
<dbReference type="AlphaFoldDB" id="A0A420WLW3"/>
<dbReference type="EMBL" id="RBII01000001">
    <property type="protein sequence ID" value="RKQ72007.1"/>
    <property type="molecule type" value="Genomic_DNA"/>
</dbReference>
<evidence type="ECO:0000313" key="5">
    <source>
        <dbReference type="EMBL" id="RKQ72007.1"/>
    </source>
</evidence>
<name>A0A420WLW3_9PROT</name>
<reference evidence="5 6" key="1">
    <citation type="submission" date="2018-10" db="EMBL/GenBank/DDBJ databases">
        <title>Genomic Encyclopedia of Type Strains, Phase IV (KMG-IV): sequencing the most valuable type-strain genomes for metagenomic binning, comparative biology and taxonomic classification.</title>
        <authorList>
            <person name="Goeker M."/>
        </authorList>
    </citation>
    <scope>NUCLEOTIDE SEQUENCE [LARGE SCALE GENOMIC DNA]</scope>
    <source>
        <strain evidence="5 6">DSM 22008</strain>
    </source>
</reference>
<dbReference type="OrthoDB" id="9784632at2"/>
<dbReference type="InterPro" id="IPR013785">
    <property type="entry name" value="Aldolase_TIM"/>
</dbReference>
<dbReference type="FunFam" id="3.20.20.70:FF:000059">
    <property type="entry name" value="N-ethylmaleimide reductase, FMN-linked"/>
    <property type="match status" value="1"/>
</dbReference>
<dbReference type="PANTHER" id="PTHR22893:SF91">
    <property type="entry name" value="NADPH DEHYDROGENASE 2-RELATED"/>
    <property type="match status" value="1"/>
</dbReference>
<dbReference type="GO" id="GO:0005829">
    <property type="term" value="C:cytosol"/>
    <property type="evidence" value="ECO:0007669"/>
    <property type="project" value="TreeGrafter"/>
</dbReference>
<protein>
    <submittedName>
        <fullName evidence="5">N-ethylmaleimide reductase</fullName>
    </submittedName>
</protein>
<evidence type="ECO:0000256" key="1">
    <source>
        <dbReference type="ARBA" id="ARBA00001917"/>
    </source>
</evidence>
<dbReference type="RefSeq" id="WP_121099839.1">
    <property type="nucleotide sequence ID" value="NZ_RBII01000001.1"/>
</dbReference>
<dbReference type="CDD" id="cd02933">
    <property type="entry name" value="OYE_like_FMN"/>
    <property type="match status" value="1"/>
</dbReference>
<proteinExistence type="inferred from homology"/>
<dbReference type="Pfam" id="PF00724">
    <property type="entry name" value="Oxidored_FMN"/>
    <property type="match status" value="1"/>
</dbReference>
<keyword evidence="6" id="KW-1185">Reference proteome</keyword>
<comment type="cofactor">
    <cofactor evidence="1">
        <name>FMN</name>
        <dbReference type="ChEBI" id="CHEBI:58210"/>
    </cofactor>
</comment>
<comment type="caution">
    <text evidence="5">The sequence shown here is derived from an EMBL/GenBank/DDBJ whole genome shotgun (WGS) entry which is preliminary data.</text>
</comment>
<dbReference type="InterPro" id="IPR045247">
    <property type="entry name" value="Oye-like"/>
</dbReference>
<dbReference type="GO" id="GO:0010181">
    <property type="term" value="F:FMN binding"/>
    <property type="evidence" value="ECO:0007669"/>
    <property type="project" value="InterPro"/>
</dbReference>
<keyword evidence="3" id="KW-0560">Oxidoreductase</keyword>